<evidence type="ECO:0000313" key="2">
    <source>
        <dbReference type="Proteomes" id="UP000198432"/>
    </source>
</evidence>
<dbReference type="EMBL" id="FZOQ01000005">
    <property type="protein sequence ID" value="SNS35183.1"/>
    <property type="molecule type" value="Genomic_DNA"/>
</dbReference>
<evidence type="ECO:0000313" key="1">
    <source>
        <dbReference type="EMBL" id="SNS35183.1"/>
    </source>
</evidence>
<reference evidence="2" key="1">
    <citation type="submission" date="2017-06" db="EMBL/GenBank/DDBJ databases">
        <authorList>
            <person name="Varghese N."/>
            <person name="Submissions S."/>
        </authorList>
    </citation>
    <scope>NUCLEOTIDE SEQUENCE [LARGE SCALE GENOMIC DNA]</scope>
    <source>
        <strain evidence="2">NKM1</strain>
    </source>
</reference>
<keyword evidence="2" id="KW-1185">Reference proteome</keyword>
<organism evidence="1 2">
    <name type="scientific">Pontibacter ummariensis</name>
    <dbReference type="NCBI Taxonomy" id="1610492"/>
    <lineage>
        <taxon>Bacteria</taxon>
        <taxon>Pseudomonadati</taxon>
        <taxon>Bacteroidota</taxon>
        <taxon>Cytophagia</taxon>
        <taxon>Cytophagales</taxon>
        <taxon>Hymenobacteraceae</taxon>
        <taxon>Pontibacter</taxon>
    </lineage>
</organism>
<dbReference type="AlphaFoldDB" id="A0A239DTX3"/>
<sequence>MQSLTYNIVRKAGKPFLFPSHVVYIKHVYSSLMKATFQTREGQLICRASSLDYTTRQRAVKVAMAKGAQTLQSRDERGRVQDLTHILQSRALSIRHNL</sequence>
<name>A0A239DTX3_9BACT</name>
<dbReference type="Proteomes" id="UP000198432">
    <property type="component" value="Unassembled WGS sequence"/>
</dbReference>
<protein>
    <submittedName>
        <fullName evidence="1">Uncharacterized protein</fullName>
    </submittedName>
</protein>
<accession>A0A239DTX3</accession>
<gene>
    <name evidence="1" type="ORF">SAMN06296052_10598</name>
</gene>
<proteinExistence type="predicted"/>